<evidence type="ECO:0000256" key="7">
    <source>
        <dbReference type="ARBA" id="ARBA00022801"/>
    </source>
</evidence>
<dbReference type="SUPFAM" id="SSF55031">
    <property type="entry name" value="Bacterial exopeptidase dimerisation domain"/>
    <property type="match status" value="1"/>
</dbReference>
<dbReference type="Pfam" id="PF07687">
    <property type="entry name" value="M20_dimer"/>
    <property type="match status" value="1"/>
</dbReference>
<dbReference type="NCBIfam" id="TIGR01892">
    <property type="entry name" value="AcOrn-deacetyl"/>
    <property type="match status" value="1"/>
</dbReference>
<dbReference type="PANTHER" id="PTHR43808:SF31">
    <property type="entry name" value="N-ACETYL-L-CITRULLINE DEACETYLASE"/>
    <property type="match status" value="1"/>
</dbReference>
<keyword evidence="9" id="KW-0170">Cobalt</keyword>
<evidence type="ECO:0000259" key="10">
    <source>
        <dbReference type="Pfam" id="PF07687"/>
    </source>
</evidence>
<dbReference type="CDD" id="cd03894">
    <property type="entry name" value="M20_ArgE"/>
    <property type="match status" value="1"/>
</dbReference>
<keyword evidence="7 11" id="KW-0378">Hydrolase</keyword>
<evidence type="ECO:0000313" key="12">
    <source>
        <dbReference type="Proteomes" id="UP000315400"/>
    </source>
</evidence>
<dbReference type="EC" id="3.5.1.16" evidence="11"/>
<comment type="similarity">
    <text evidence="2">Belongs to the peptidase M20A family. ArgE subfamily.</text>
</comment>
<evidence type="ECO:0000256" key="1">
    <source>
        <dbReference type="ARBA" id="ARBA00001947"/>
    </source>
</evidence>
<dbReference type="InterPro" id="IPR036264">
    <property type="entry name" value="Bact_exopeptidase_dim_dom"/>
</dbReference>
<keyword evidence="5" id="KW-0028">Amino-acid biosynthesis</keyword>
<keyword evidence="8" id="KW-0862">Zinc</keyword>
<evidence type="ECO:0000256" key="2">
    <source>
        <dbReference type="ARBA" id="ARBA00005691"/>
    </source>
</evidence>
<evidence type="ECO:0000256" key="4">
    <source>
        <dbReference type="ARBA" id="ARBA00022571"/>
    </source>
</evidence>
<dbReference type="PROSITE" id="PS00759">
    <property type="entry name" value="ARGE_DAPE_CPG2_2"/>
    <property type="match status" value="1"/>
</dbReference>
<evidence type="ECO:0000256" key="9">
    <source>
        <dbReference type="ARBA" id="ARBA00023285"/>
    </source>
</evidence>
<dbReference type="Gene3D" id="3.30.70.360">
    <property type="match status" value="1"/>
</dbReference>
<gene>
    <name evidence="11" type="primary">argE</name>
    <name evidence="11" type="ORF">FKY71_09185</name>
</gene>
<dbReference type="InterPro" id="IPR002933">
    <property type="entry name" value="Peptidase_M20"/>
</dbReference>
<name>A0A540VRM3_9GAMM</name>
<dbReference type="InterPro" id="IPR001261">
    <property type="entry name" value="ArgE/DapE_CS"/>
</dbReference>
<dbReference type="EMBL" id="VIFK01000071">
    <property type="protein sequence ID" value="TQE99326.1"/>
    <property type="molecule type" value="Genomic_DNA"/>
</dbReference>
<dbReference type="Pfam" id="PF01546">
    <property type="entry name" value="Peptidase_M20"/>
    <property type="match status" value="1"/>
</dbReference>
<proteinExistence type="inferred from homology"/>
<dbReference type="GO" id="GO:0006526">
    <property type="term" value="P:L-arginine biosynthetic process"/>
    <property type="evidence" value="ECO:0007669"/>
    <property type="project" value="UniProtKB-KW"/>
</dbReference>
<dbReference type="AlphaFoldDB" id="A0A540VRM3"/>
<evidence type="ECO:0000256" key="6">
    <source>
        <dbReference type="ARBA" id="ARBA00022723"/>
    </source>
</evidence>
<accession>A0A540VRM3</accession>
<sequence length="394" mass="42344">MQRPSPSDLLEYLIAFDTTSRESNLPLIEFVRDYLASWGVDSVTIPEPSGSKASLFATIGPPDVPGVILSGHTDVVPVDGQSWTSEPFHLDIRDERFYGRGTADMKGFLACVLAAVPGFAAAQLPVPVHLAFSYDEEVGCLGAPALIDALLERVARPRACIVGEPTGMDVVTGHKGKVAVACTVRGWETHSATPQYGVNAVEIAAEMVARARREAAGLREGPVDDAFDPPYSTLHTGTIHGGTALNIVPGACRFELELRHLPELDPQHVLRALETFADENLLPAMREVAPASAIEWQRVSSYPALETTDTGLVSLIRELSGGGQVRKVSFGTEAGLYQAAGIQTVVCGPGSIADAHKADEFVEMSQMEACERFLERLRGHLLREAAPDPEETPR</sequence>
<dbReference type="PANTHER" id="PTHR43808">
    <property type="entry name" value="ACETYLORNITHINE DEACETYLASE"/>
    <property type="match status" value="1"/>
</dbReference>
<evidence type="ECO:0000256" key="8">
    <source>
        <dbReference type="ARBA" id="ARBA00022833"/>
    </source>
</evidence>
<dbReference type="SUPFAM" id="SSF53187">
    <property type="entry name" value="Zn-dependent exopeptidases"/>
    <property type="match status" value="1"/>
</dbReference>
<feature type="domain" description="Peptidase M20 dimerisation" evidence="10">
    <location>
        <begin position="172"/>
        <end position="282"/>
    </location>
</feature>
<dbReference type="InterPro" id="IPR011650">
    <property type="entry name" value="Peptidase_M20_dimer"/>
</dbReference>
<keyword evidence="3" id="KW-0963">Cytoplasm</keyword>
<keyword evidence="4" id="KW-0055">Arginine biosynthesis</keyword>
<evidence type="ECO:0000256" key="5">
    <source>
        <dbReference type="ARBA" id="ARBA00022605"/>
    </source>
</evidence>
<dbReference type="Proteomes" id="UP000315400">
    <property type="component" value="Unassembled WGS sequence"/>
</dbReference>
<reference evidence="11 12" key="1">
    <citation type="submission" date="2019-06" db="EMBL/GenBank/DDBJ databases">
        <title>Metagenome assembled Genome of Spiribacter salinus SL48-SHIP from the microbial mat of Salt Lake 48 (Novosibirsk region, Russia).</title>
        <authorList>
            <person name="Shipova A."/>
            <person name="Rozanov A.S."/>
            <person name="Bryanskaya A.V."/>
            <person name="Peltek S.E."/>
        </authorList>
    </citation>
    <scope>NUCLEOTIDE SEQUENCE [LARGE SCALE GENOMIC DNA]</scope>
    <source>
        <strain evidence="11">SL48-SHIP-2</strain>
    </source>
</reference>
<protein>
    <submittedName>
        <fullName evidence="11">Acetylornithine deacetylase</fullName>
        <ecNumber evidence="11">3.5.1.16</ecNumber>
    </submittedName>
</protein>
<organism evidence="11 12">
    <name type="scientific">Spiribacter salinus</name>
    <dbReference type="NCBI Taxonomy" id="1335746"/>
    <lineage>
        <taxon>Bacteria</taxon>
        <taxon>Pseudomonadati</taxon>
        <taxon>Pseudomonadota</taxon>
        <taxon>Gammaproteobacteria</taxon>
        <taxon>Chromatiales</taxon>
        <taxon>Ectothiorhodospiraceae</taxon>
        <taxon>Spiribacter</taxon>
    </lineage>
</organism>
<dbReference type="InterPro" id="IPR050072">
    <property type="entry name" value="Peptidase_M20A"/>
</dbReference>
<dbReference type="Gene3D" id="3.40.630.10">
    <property type="entry name" value="Zn peptidases"/>
    <property type="match status" value="1"/>
</dbReference>
<dbReference type="InterPro" id="IPR010169">
    <property type="entry name" value="AcOrn-deacetyl"/>
</dbReference>
<keyword evidence="6" id="KW-0479">Metal-binding</keyword>
<dbReference type="NCBIfam" id="NF005710">
    <property type="entry name" value="PRK07522.1"/>
    <property type="match status" value="1"/>
</dbReference>
<dbReference type="GO" id="GO:0008777">
    <property type="term" value="F:acetylornithine deacetylase activity"/>
    <property type="evidence" value="ECO:0007669"/>
    <property type="project" value="UniProtKB-EC"/>
</dbReference>
<comment type="cofactor">
    <cofactor evidence="1">
        <name>Zn(2+)</name>
        <dbReference type="ChEBI" id="CHEBI:29105"/>
    </cofactor>
</comment>
<dbReference type="GO" id="GO:0046872">
    <property type="term" value="F:metal ion binding"/>
    <property type="evidence" value="ECO:0007669"/>
    <property type="project" value="UniProtKB-KW"/>
</dbReference>
<comment type="caution">
    <text evidence="11">The sequence shown here is derived from an EMBL/GenBank/DDBJ whole genome shotgun (WGS) entry which is preliminary data.</text>
</comment>
<evidence type="ECO:0000313" key="11">
    <source>
        <dbReference type="EMBL" id="TQE99326.1"/>
    </source>
</evidence>
<evidence type="ECO:0000256" key="3">
    <source>
        <dbReference type="ARBA" id="ARBA00022490"/>
    </source>
</evidence>